<comment type="similarity">
    <text evidence="2">Belongs to the UPF0126 family.</text>
</comment>
<evidence type="ECO:0000259" key="8">
    <source>
        <dbReference type="Pfam" id="PF03458"/>
    </source>
</evidence>
<evidence type="ECO:0000256" key="4">
    <source>
        <dbReference type="ARBA" id="ARBA00022692"/>
    </source>
</evidence>
<feature type="transmembrane region" description="Helical" evidence="7">
    <location>
        <begin position="12"/>
        <end position="30"/>
    </location>
</feature>
<evidence type="ECO:0000256" key="1">
    <source>
        <dbReference type="ARBA" id="ARBA00004651"/>
    </source>
</evidence>
<keyword evidence="5 7" id="KW-1133">Transmembrane helix</keyword>
<evidence type="ECO:0000256" key="5">
    <source>
        <dbReference type="ARBA" id="ARBA00022989"/>
    </source>
</evidence>
<sequence length="265" mass="27495">MIDQAEPLWVIPLWADLVGVALGGLQGALFASGFRGRQRLDWLGVAIIGIMIGMGGGFIRDLLLGQAPATLQSPWYLVAAGGAAFLGMWISGLLGKLNRIIVFLDAIVIGMFGAFGTSKALAFGVPILPAIFIGMCAAVGGGMARDVSLGLPVAVMHVSSFYAVAAIVGCSTLAISHAFGLDIVIAVVLCIVVTAVVRVLAVIFDISLPEQMAINRRKVAIETTDIPVVHAHDVQDGTVDLGATGAIVLPEAASLDDEDGEITRH</sequence>
<dbReference type="Pfam" id="PF03458">
    <property type="entry name" value="Gly_transporter"/>
    <property type="match status" value="2"/>
</dbReference>
<keyword evidence="4 7" id="KW-0812">Transmembrane</keyword>
<dbReference type="RefSeq" id="WP_165132309.1">
    <property type="nucleotide sequence ID" value="NZ_CP049253.1"/>
</dbReference>
<evidence type="ECO:0000256" key="3">
    <source>
        <dbReference type="ARBA" id="ARBA00022475"/>
    </source>
</evidence>
<dbReference type="EMBL" id="JAGIOL010000001">
    <property type="protein sequence ID" value="MBP2435640.1"/>
    <property type="molecule type" value="Genomic_DNA"/>
</dbReference>
<evidence type="ECO:0000256" key="6">
    <source>
        <dbReference type="ARBA" id="ARBA00023136"/>
    </source>
</evidence>
<dbReference type="PANTHER" id="PTHR30506:SF3">
    <property type="entry name" value="UPF0126 INNER MEMBRANE PROTEIN YADS-RELATED"/>
    <property type="match status" value="1"/>
</dbReference>
<evidence type="ECO:0000256" key="7">
    <source>
        <dbReference type="SAM" id="Phobius"/>
    </source>
</evidence>
<reference evidence="9 10" key="1">
    <citation type="submission" date="2021-03" db="EMBL/GenBank/DDBJ databases">
        <title>Sequencing the genomes of 1000 actinobacteria strains.</title>
        <authorList>
            <person name="Klenk H.-P."/>
        </authorList>
    </citation>
    <scope>NUCLEOTIDE SEQUENCE [LARGE SCALE GENOMIC DNA]</scope>
    <source>
        <strain evidence="9 10">DSM 24221</strain>
    </source>
</reference>
<organism evidence="9 10">
    <name type="scientific">Microbacterium amylolyticum</name>
    <dbReference type="NCBI Taxonomy" id="936337"/>
    <lineage>
        <taxon>Bacteria</taxon>
        <taxon>Bacillati</taxon>
        <taxon>Actinomycetota</taxon>
        <taxon>Actinomycetes</taxon>
        <taxon>Micrococcales</taxon>
        <taxon>Microbacteriaceae</taxon>
        <taxon>Microbacterium</taxon>
    </lineage>
</organism>
<feature type="transmembrane region" description="Helical" evidence="7">
    <location>
        <begin position="183"/>
        <end position="208"/>
    </location>
</feature>
<evidence type="ECO:0000256" key="2">
    <source>
        <dbReference type="ARBA" id="ARBA00008193"/>
    </source>
</evidence>
<feature type="transmembrane region" description="Helical" evidence="7">
    <location>
        <begin position="154"/>
        <end position="177"/>
    </location>
</feature>
<proteinExistence type="inferred from homology"/>
<keyword evidence="10" id="KW-1185">Reference proteome</keyword>
<accession>A0ABS4ZED6</accession>
<feature type="domain" description="Glycine transporter" evidence="8">
    <location>
        <begin position="103"/>
        <end position="175"/>
    </location>
</feature>
<name>A0ABS4ZED6_9MICO</name>
<gene>
    <name evidence="9" type="ORF">JOF34_000226</name>
</gene>
<feature type="transmembrane region" description="Helical" evidence="7">
    <location>
        <begin position="100"/>
        <end position="117"/>
    </location>
</feature>
<dbReference type="Proteomes" id="UP001519362">
    <property type="component" value="Unassembled WGS sequence"/>
</dbReference>
<evidence type="ECO:0000313" key="9">
    <source>
        <dbReference type="EMBL" id="MBP2435640.1"/>
    </source>
</evidence>
<feature type="domain" description="Glycine transporter" evidence="8">
    <location>
        <begin position="13"/>
        <end position="89"/>
    </location>
</feature>
<dbReference type="PANTHER" id="PTHR30506">
    <property type="entry name" value="INNER MEMBRANE PROTEIN"/>
    <property type="match status" value="1"/>
</dbReference>
<feature type="transmembrane region" description="Helical" evidence="7">
    <location>
        <begin position="123"/>
        <end position="142"/>
    </location>
</feature>
<feature type="transmembrane region" description="Helical" evidence="7">
    <location>
        <begin position="75"/>
        <end position="93"/>
    </location>
</feature>
<comment type="caution">
    <text evidence="9">The sequence shown here is derived from an EMBL/GenBank/DDBJ whole genome shotgun (WGS) entry which is preliminary data.</text>
</comment>
<keyword evidence="6 7" id="KW-0472">Membrane</keyword>
<evidence type="ECO:0000313" key="10">
    <source>
        <dbReference type="Proteomes" id="UP001519362"/>
    </source>
</evidence>
<comment type="subcellular location">
    <subcellularLocation>
        <location evidence="1">Cell membrane</location>
        <topology evidence="1">Multi-pass membrane protein</topology>
    </subcellularLocation>
</comment>
<protein>
    <submittedName>
        <fullName evidence="9">Membrane protein YeiH</fullName>
    </submittedName>
</protein>
<dbReference type="InterPro" id="IPR005115">
    <property type="entry name" value="Gly_transporter"/>
</dbReference>
<keyword evidence="3" id="KW-1003">Cell membrane</keyword>
<feature type="transmembrane region" description="Helical" evidence="7">
    <location>
        <begin position="42"/>
        <end position="63"/>
    </location>
</feature>